<accession>A0A453MGA7</accession>
<sequence>MIKQTKRKNCQTAKEPTFCGFPLYKLLAYDKQIFLPMTSASVLTHHPSHDHHRCCTVGTSDLWIKRQLMCSSPVQKYTLLLFNTLLLPTDVTASRCDSCRSVDTWRSLLFPLLFFELIPKIF</sequence>
<keyword evidence="2" id="KW-1185">Reference proteome</keyword>
<dbReference type="EnsemblPlants" id="AET5Gv21175700.6">
    <property type="protein sequence ID" value="AET5Gv21175700.6"/>
    <property type="gene ID" value="AET5Gv21175700"/>
</dbReference>
<dbReference type="Proteomes" id="UP000015105">
    <property type="component" value="Chromosome 5D"/>
</dbReference>
<protein>
    <submittedName>
        <fullName evidence="1">Uncharacterized protein</fullName>
    </submittedName>
</protein>
<reference evidence="2" key="2">
    <citation type="journal article" date="2017" name="Nat. Plants">
        <title>The Aegilops tauschii genome reveals multiple impacts of transposons.</title>
        <authorList>
            <person name="Zhao G."/>
            <person name="Zou C."/>
            <person name="Li K."/>
            <person name="Wang K."/>
            <person name="Li T."/>
            <person name="Gao L."/>
            <person name="Zhang X."/>
            <person name="Wang H."/>
            <person name="Yang Z."/>
            <person name="Liu X."/>
            <person name="Jiang W."/>
            <person name="Mao L."/>
            <person name="Kong X."/>
            <person name="Jiao Y."/>
            <person name="Jia J."/>
        </authorList>
    </citation>
    <scope>NUCLEOTIDE SEQUENCE [LARGE SCALE GENOMIC DNA]</scope>
    <source>
        <strain evidence="2">cv. AL8/78</strain>
    </source>
</reference>
<reference evidence="1" key="4">
    <citation type="submission" date="2019-03" db="UniProtKB">
        <authorList>
            <consortium name="EnsemblPlants"/>
        </authorList>
    </citation>
    <scope>IDENTIFICATION</scope>
</reference>
<evidence type="ECO:0000313" key="2">
    <source>
        <dbReference type="Proteomes" id="UP000015105"/>
    </source>
</evidence>
<reference evidence="2" key="1">
    <citation type="journal article" date="2014" name="Science">
        <title>Ancient hybridizations among the ancestral genomes of bread wheat.</title>
        <authorList>
            <consortium name="International Wheat Genome Sequencing Consortium,"/>
            <person name="Marcussen T."/>
            <person name="Sandve S.R."/>
            <person name="Heier L."/>
            <person name="Spannagl M."/>
            <person name="Pfeifer M."/>
            <person name="Jakobsen K.S."/>
            <person name="Wulff B.B."/>
            <person name="Steuernagel B."/>
            <person name="Mayer K.F."/>
            <person name="Olsen O.A."/>
        </authorList>
    </citation>
    <scope>NUCLEOTIDE SEQUENCE [LARGE SCALE GENOMIC DNA]</scope>
    <source>
        <strain evidence="2">cv. AL8/78</strain>
    </source>
</reference>
<organism evidence="1 2">
    <name type="scientific">Aegilops tauschii subsp. strangulata</name>
    <name type="common">Goatgrass</name>
    <dbReference type="NCBI Taxonomy" id="200361"/>
    <lineage>
        <taxon>Eukaryota</taxon>
        <taxon>Viridiplantae</taxon>
        <taxon>Streptophyta</taxon>
        <taxon>Embryophyta</taxon>
        <taxon>Tracheophyta</taxon>
        <taxon>Spermatophyta</taxon>
        <taxon>Magnoliopsida</taxon>
        <taxon>Liliopsida</taxon>
        <taxon>Poales</taxon>
        <taxon>Poaceae</taxon>
        <taxon>BOP clade</taxon>
        <taxon>Pooideae</taxon>
        <taxon>Triticodae</taxon>
        <taxon>Triticeae</taxon>
        <taxon>Triticinae</taxon>
        <taxon>Aegilops</taxon>
    </lineage>
</organism>
<evidence type="ECO:0000313" key="1">
    <source>
        <dbReference type="EnsemblPlants" id="AET5Gv21175700.6"/>
    </source>
</evidence>
<reference evidence="1" key="3">
    <citation type="journal article" date="2017" name="Nature">
        <title>Genome sequence of the progenitor of the wheat D genome Aegilops tauschii.</title>
        <authorList>
            <person name="Luo M.C."/>
            <person name="Gu Y.Q."/>
            <person name="Puiu D."/>
            <person name="Wang H."/>
            <person name="Twardziok S.O."/>
            <person name="Deal K.R."/>
            <person name="Huo N."/>
            <person name="Zhu T."/>
            <person name="Wang L."/>
            <person name="Wang Y."/>
            <person name="McGuire P.E."/>
            <person name="Liu S."/>
            <person name="Long H."/>
            <person name="Ramasamy R.K."/>
            <person name="Rodriguez J.C."/>
            <person name="Van S.L."/>
            <person name="Yuan L."/>
            <person name="Wang Z."/>
            <person name="Xia Z."/>
            <person name="Xiao L."/>
            <person name="Anderson O.D."/>
            <person name="Ouyang S."/>
            <person name="Liang Y."/>
            <person name="Zimin A.V."/>
            <person name="Pertea G."/>
            <person name="Qi P."/>
            <person name="Bennetzen J.L."/>
            <person name="Dai X."/>
            <person name="Dawson M.W."/>
            <person name="Muller H.G."/>
            <person name="Kugler K."/>
            <person name="Rivarola-Duarte L."/>
            <person name="Spannagl M."/>
            <person name="Mayer K.F.X."/>
            <person name="Lu F.H."/>
            <person name="Bevan M.W."/>
            <person name="Leroy P."/>
            <person name="Li P."/>
            <person name="You F.M."/>
            <person name="Sun Q."/>
            <person name="Liu Z."/>
            <person name="Lyons E."/>
            <person name="Wicker T."/>
            <person name="Salzberg S.L."/>
            <person name="Devos K.M."/>
            <person name="Dvorak J."/>
        </authorList>
    </citation>
    <scope>NUCLEOTIDE SEQUENCE [LARGE SCALE GENOMIC DNA]</scope>
    <source>
        <strain evidence="1">cv. AL8/78</strain>
    </source>
</reference>
<name>A0A453MGA7_AEGTS</name>
<proteinExistence type="predicted"/>
<reference evidence="1" key="5">
    <citation type="journal article" date="2021" name="G3 (Bethesda)">
        <title>Aegilops tauschii genome assembly Aet v5.0 features greater sequence contiguity and improved annotation.</title>
        <authorList>
            <person name="Wang L."/>
            <person name="Zhu T."/>
            <person name="Rodriguez J.C."/>
            <person name="Deal K.R."/>
            <person name="Dubcovsky J."/>
            <person name="McGuire P.E."/>
            <person name="Lux T."/>
            <person name="Spannagl M."/>
            <person name="Mayer K.F.X."/>
            <person name="Baldrich P."/>
            <person name="Meyers B.C."/>
            <person name="Huo N."/>
            <person name="Gu Y.Q."/>
            <person name="Zhou H."/>
            <person name="Devos K.M."/>
            <person name="Bennetzen J.L."/>
            <person name="Unver T."/>
            <person name="Budak H."/>
            <person name="Gulick P.J."/>
            <person name="Galiba G."/>
            <person name="Kalapos B."/>
            <person name="Nelson D.R."/>
            <person name="Li P."/>
            <person name="You F.M."/>
            <person name="Luo M.C."/>
            <person name="Dvorak J."/>
        </authorList>
    </citation>
    <scope>NUCLEOTIDE SEQUENCE [LARGE SCALE GENOMIC DNA]</scope>
    <source>
        <strain evidence="1">cv. AL8/78</strain>
    </source>
</reference>
<dbReference type="Gramene" id="AET5Gv21175700.6">
    <property type="protein sequence ID" value="AET5Gv21175700.6"/>
    <property type="gene ID" value="AET5Gv21175700"/>
</dbReference>
<dbReference type="AlphaFoldDB" id="A0A453MGA7"/>